<dbReference type="PANTHER" id="PTHR47219:SF20">
    <property type="entry name" value="TBC1 DOMAIN FAMILY MEMBER 2B"/>
    <property type="match status" value="1"/>
</dbReference>
<sequence length="535" mass="62861">MSEKLTRDDFNPPLTVETTTEKADNIINSYHSVTAANLTTTHGSEQENDSPTTSSCHATCQPFSSSPHNTHEFSEVIQQVSSLELNSNPSTRSEINRHESINSSIGLPDQTHHNFIDCHPHYDENSNFLNHSTTSTNSINSTTNISSSFNSMTTTETQQHQRTKSTPMEEDEFTQADEEASKIPNEKWALMDNIGFPPPYDSHEKELYEQYMTSSQRKKFLSECKQSWQEYFMTSNNGFYNRVSHNNTLKSLIRKYGIHPIYRKKIWLELNHVDKKMIENQGYYQKMLQVHQNIYNEAEHQIDLDLSRTFPHHPFFRHANSKGREQLKRILIAFSWRSPYISYTQSMNYIVAMLLLHCDEETAFWLFVELVEEILPKNFYNPQLTGVRIDSRALDELIKNRLPKMHAHFQKLKLDCTAFSSGWFMRVFVDIFPIETTMRILDLVFAEGNKILFRTVLSYLKIYESHLLEMDNMGDVLHFINSDPCTMYDHIKLTKNMFLFYRLTRQVCLSLRTKYKELIEKEDEELENRRRMLKK</sequence>
<feature type="compositionally biased region" description="Polar residues" evidence="1">
    <location>
        <begin position="41"/>
        <end position="68"/>
    </location>
</feature>
<dbReference type="RefSeq" id="XP_044549557.1">
    <property type="nucleotide sequence ID" value="XM_044692900.1"/>
</dbReference>
<dbReference type="FunFam" id="1.10.8.270:FF:000026">
    <property type="entry name" value="TBC (Tre-2/Bub2/Cdc16) domain family"/>
    <property type="match status" value="1"/>
</dbReference>
<keyword evidence="4" id="KW-1185">Reference proteome</keyword>
<dbReference type="GO" id="GO:0031267">
    <property type="term" value="F:small GTPase binding"/>
    <property type="evidence" value="ECO:0007669"/>
    <property type="project" value="TreeGrafter"/>
</dbReference>
<feature type="region of interest" description="Disordered" evidence="1">
    <location>
        <begin position="150"/>
        <end position="179"/>
    </location>
</feature>
<feature type="domain" description="Rab-GAP TBC" evidence="2">
    <location>
        <begin position="257"/>
        <end position="448"/>
    </location>
</feature>
<comment type="caution">
    <text evidence="3">The sequence shown here is derived from an EMBL/GenBank/DDBJ whole genome shotgun (WGS) entry which is preliminary data.</text>
</comment>
<dbReference type="PROSITE" id="PS50086">
    <property type="entry name" value="TBC_RABGAP"/>
    <property type="match status" value="1"/>
</dbReference>
<dbReference type="EMBL" id="PYSW02000018">
    <property type="protein sequence ID" value="KAG2385564.1"/>
    <property type="molecule type" value="Genomic_DNA"/>
</dbReference>
<feature type="region of interest" description="Disordered" evidence="1">
    <location>
        <begin position="41"/>
        <end position="69"/>
    </location>
</feature>
<dbReference type="GO" id="GO:0005096">
    <property type="term" value="F:GTPase activator activity"/>
    <property type="evidence" value="ECO:0007669"/>
    <property type="project" value="TreeGrafter"/>
</dbReference>
<dbReference type="InterPro" id="IPR050302">
    <property type="entry name" value="Rab_GAP_TBC_domain"/>
</dbReference>
<dbReference type="Proteomes" id="UP000816034">
    <property type="component" value="Unassembled WGS sequence"/>
</dbReference>
<organism evidence="3 4">
    <name type="scientific">Naegleria lovaniensis</name>
    <name type="common">Amoeba</name>
    <dbReference type="NCBI Taxonomy" id="51637"/>
    <lineage>
        <taxon>Eukaryota</taxon>
        <taxon>Discoba</taxon>
        <taxon>Heterolobosea</taxon>
        <taxon>Tetramitia</taxon>
        <taxon>Eutetramitia</taxon>
        <taxon>Vahlkampfiidae</taxon>
        <taxon>Naegleria</taxon>
    </lineage>
</organism>
<evidence type="ECO:0000256" key="1">
    <source>
        <dbReference type="SAM" id="MobiDB-lite"/>
    </source>
</evidence>
<dbReference type="Pfam" id="PF00566">
    <property type="entry name" value="RabGAP-TBC"/>
    <property type="match status" value="1"/>
</dbReference>
<feature type="compositionally biased region" description="Acidic residues" evidence="1">
    <location>
        <begin position="168"/>
        <end position="178"/>
    </location>
</feature>
<dbReference type="InterPro" id="IPR000195">
    <property type="entry name" value="Rab-GAP-TBC_dom"/>
</dbReference>
<dbReference type="PANTHER" id="PTHR47219">
    <property type="entry name" value="RAB GTPASE-ACTIVATING PROTEIN 1-LIKE"/>
    <property type="match status" value="1"/>
</dbReference>
<protein>
    <recommendedName>
        <fullName evidence="2">Rab-GAP TBC domain-containing protein</fullName>
    </recommendedName>
</protein>
<dbReference type="Gene3D" id="1.10.8.270">
    <property type="entry name" value="putative rabgap domain of human tbc1 domain family member 14 like domains"/>
    <property type="match status" value="1"/>
</dbReference>
<dbReference type="AlphaFoldDB" id="A0AA88GTL4"/>
<evidence type="ECO:0000313" key="3">
    <source>
        <dbReference type="EMBL" id="KAG2385564.1"/>
    </source>
</evidence>
<evidence type="ECO:0000313" key="4">
    <source>
        <dbReference type="Proteomes" id="UP000816034"/>
    </source>
</evidence>
<accession>A0AA88GTL4</accession>
<reference evidence="3 4" key="1">
    <citation type="journal article" date="2018" name="BMC Genomics">
        <title>The genome of Naegleria lovaniensis, the basis for a comparative approach to unravel pathogenicity factors of the human pathogenic amoeba N. fowleri.</title>
        <authorList>
            <person name="Liechti N."/>
            <person name="Schurch N."/>
            <person name="Bruggmann R."/>
            <person name="Wittwer M."/>
        </authorList>
    </citation>
    <scope>NUCLEOTIDE SEQUENCE [LARGE SCALE GENOMIC DNA]</scope>
    <source>
        <strain evidence="3 4">ATCC 30569</strain>
    </source>
</reference>
<name>A0AA88GTL4_NAELO</name>
<dbReference type="SUPFAM" id="SSF47923">
    <property type="entry name" value="Ypt/Rab-GAP domain of gyp1p"/>
    <property type="match status" value="2"/>
</dbReference>
<feature type="compositionally biased region" description="Polar residues" evidence="1">
    <location>
        <begin position="156"/>
        <end position="166"/>
    </location>
</feature>
<dbReference type="GeneID" id="68095834"/>
<proteinExistence type="predicted"/>
<dbReference type="SMART" id="SM00164">
    <property type="entry name" value="TBC"/>
    <property type="match status" value="1"/>
</dbReference>
<gene>
    <name evidence="3" type="ORF">C9374_003379</name>
</gene>
<dbReference type="Gene3D" id="1.10.472.80">
    <property type="entry name" value="Ypt/Rab-GAP domain of gyp1p, domain 3"/>
    <property type="match status" value="1"/>
</dbReference>
<dbReference type="InterPro" id="IPR035969">
    <property type="entry name" value="Rab-GAP_TBC_sf"/>
</dbReference>
<evidence type="ECO:0000259" key="2">
    <source>
        <dbReference type="PROSITE" id="PS50086"/>
    </source>
</evidence>